<reference evidence="1 2" key="1">
    <citation type="submission" date="2015-08" db="EMBL/GenBank/DDBJ databases">
        <title>Next Generation Sequencing and Analysis of the Genome of Puccinia sorghi L Schw, the Causal Agent of Maize Common Rust.</title>
        <authorList>
            <person name="Rochi L."/>
            <person name="Burguener G."/>
            <person name="Darino M."/>
            <person name="Turjanski A."/>
            <person name="Kreff E."/>
            <person name="Dieguez M.J."/>
            <person name="Sacco F."/>
        </authorList>
    </citation>
    <scope>NUCLEOTIDE SEQUENCE [LARGE SCALE GENOMIC DNA]</scope>
    <source>
        <strain evidence="1 2">RO10H11247</strain>
    </source>
</reference>
<dbReference type="Proteomes" id="UP000037035">
    <property type="component" value="Unassembled WGS sequence"/>
</dbReference>
<evidence type="ECO:0000313" key="2">
    <source>
        <dbReference type="Proteomes" id="UP000037035"/>
    </source>
</evidence>
<dbReference type="EMBL" id="LAVV01013475">
    <property type="protein sequence ID" value="KNZ45622.1"/>
    <property type="molecule type" value="Genomic_DNA"/>
</dbReference>
<gene>
    <name evidence="1" type="ORF">VP01_7983g1</name>
</gene>
<feature type="non-terminal residue" evidence="1">
    <location>
        <position position="1"/>
    </location>
</feature>
<accession>A0A0L6UBI1</accession>
<evidence type="ECO:0000313" key="1">
    <source>
        <dbReference type="EMBL" id="KNZ45622.1"/>
    </source>
</evidence>
<proteinExistence type="predicted"/>
<organism evidence="1 2">
    <name type="scientific">Puccinia sorghi</name>
    <dbReference type="NCBI Taxonomy" id="27349"/>
    <lineage>
        <taxon>Eukaryota</taxon>
        <taxon>Fungi</taxon>
        <taxon>Dikarya</taxon>
        <taxon>Basidiomycota</taxon>
        <taxon>Pucciniomycotina</taxon>
        <taxon>Pucciniomycetes</taxon>
        <taxon>Pucciniales</taxon>
        <taxon>Pucciniaceae</taxon>
        <taxon>Puccinia</taxon>
    </lineage>
</organism>
<protein>
    <submittedName>
        <fullName evidence="1">Uncharacterized protein</fullName>
    </submittedName>
</protein>
<comment type="caution">
    <text evidence="1">The sequence shown here is derived from an EMBL/GenBank/DDBJ whole genome shotgun (WGS) entry which is preliminary data.</text>
</comment>
<sequence>LMLQKDQALLDGTQSYDDISIDDVSLPTEAEIQAEQALISTTSKPGQITMS</sequence>
<keyword evidence="2" id="KW-1185">Reference proteome</keyword>
<dbReference type="VEuPathDB" id="FungiDB:VP01_7983g1"/>
<name>A0A0L6UBI1_9BASI</name>
<dbReference type="AlphaFoldDB" id="A0A0L6UBI1"/>